<evidence type="ECO:0000256" key="2">
    <source>
        <dbReference type="ARBA" id="ARBA00019266"/>
    </source>
</evidence>
<dbReference type="PRINTS" id="PR01211">
    <property type="entry name" value="SYNUCLEIN"/>
</dbReference>
<dbReference type="AlphaFoldDB" id="A0A673M6N9"/>
<dbReference type="InterPro" id="IPR001058">
    <property type="entry name" value="Synuclein"/>
</dbReference>
<dbReference type="GO" id="GO:0007268">
    <property type="term" value="P:chemical synaptic transmission"/>
    <property type="evidence" value="ECO:0007669"/>
    <property type="project" value="TreeGrafter"/>
</dbReference>
<accession>A0A673M6N9</accession>
<dbReference type="Pfam" id="PF01387">
    <property type="entry name" value="Synuclein"/>
    <property type="match status" value="1"/>
</dbReference>
<comment type="similarity">
    <text evidence="1 6">Belongs to the synuclein family.</text>
</comment>
<dbReference type="Gene3D" id="1.10.287.700">
    <property type="entry name" value="Helix hairpin bin"/>
    <property type="match status" value="1"/>
</dbReference>
<comment type="function">
    <text evidence="5">Plays a role in neurofilament network integrity. May be involved in modulating axonal architecture during development and in the adult. In vitro, increases the susceptibility of neurofilament-H to calcium-dependent proteases. May also function in modulating the keratin network in skin. Activates the MAPK and Elk-1 signal transduction pathway.</text>
</comment>
<keyword evidence="8" id="KW-1185">Reference proteome</keyword>
<organism evidence="7 8">
    <name type="scientific">Sinocyclocheilus rhinocerous</name>
    <dbReference type="NCBI Taxonomy" id="307959"/>
    <lineage>
        <taxon>Eukaryota</taxon>
        <taxon>Metazoa</taxon>
        <taxon>Chordata</taxon>
        <taxon>Craniata</taxon>
        <taxon>Vertebrata</taxon>
        <taxon>Euteleostomi</taxon>
        <taxon>Actinopterygii</taxon>
        <taxon>Neopterygii</taxon>
        <taxon>Teleostei</taxon>
        <taxon>Ostariophysi</taxon>
        <taxon>Cypriniformes</taxon>
        <taxon>Cyprinidae</taxon>
        <taxon>Cyprininae</taxon>
        <taxon>Sinocyclocheilus</taxon>
    </lineage>
</organism>
<evidence type="ECO:0000313" key="7">
    <source>
        <dbReference type="Ensembl" id="ENSSRHP00000086213.1"/>
    </source>
</evidence>
<dbReference type="PANTHER" id="PTHR13820">
    <property type="entry name" value="SYNUCLEIN"/>
    <property type="match status" value="1"/>
</dbReference>
<comment type="subunit">
    <text evidence="4">May be a centrosome-associated protein. Interacts with MYOC; affects its secretion and its aggregation.</text>
</comment>
<dbReference type="SUPFAM" id="SSF118375">
    <property type="entry name" value="Synuclein"/>
    <property type="match status" value="1"/>
</dbReference>
<evidence type="ECO:0000256" key="4">
    <source>
        <dbReference type="ARBA" id="ARBA00026036"/>
    </source>
</evidence>
<evidence type="ECO:0000256" key="5">
    <source>
        <dbReference type="ARBA" id="ARBA00045236"/>
    </source>
</evidence>
<evidence type="ECO:0000256" key="6">
    <source>
        <dbReference type="RuleBase" id="RU361225"/>
    </source>
</evidence>
<dbReference type="GO" id="GO:0043025">
    <property type="term" value="C:neuronal cell body"/>
    <property type="evidence" value="ECO:0007669"/>
    <property type="project" value="TreeGrafter"/>
</dbReference>
<sequence length="115" mass="12651">TGVMPYAFASIYMELHSVFFYQSAISEEYFMFISHISGNKTKEGVVSGVNTVAQRTTDQANIVGETAVGSTNEVGQKTVEGLENVAASTVIFSHLTARLCYHQEKSIFSINMWVT</sequence>
<dbReference type="GO" id="GO:0005737">
    <property type="term" value="C:cytoplasm"/>
    <property type="evidence" value="ECO:0007669"/>
    <property type="project" value="TreeGrafter"/>
</dbReference>
<dbReference type="Proteomes" id="UP000472270">
    <property type="component" value="Unassembled WGS sequence"/>
</dbReference>
<protein>
    <recommendedName>
        <fullName evidence="2 6">Gamma-synuclein</fullName>
    </recommendedName>
</protein>
<dbReference type="PANTHER" id="PTHR13820:SF10">
    <property type="entry name" value="GAMMA-SYNUCLEIN"/>
    <property type="match status" value="1"/>
</dbReference>
<evidence type="ECO:0000313" key="8">
    <source>
        <dbReference type="Proteomes" id="UP000472270"/>
    </source>
</evidence>
<dbReference type="GO" id="GO:0050808">
    <property type="term" value="P:synapse organization"/>
    <property type="evidence" value="ECO:0007669"/>
    <property type="project" value="TreeGrafter"/>
</dbReference>
<dbReference type="Ensembl" id="ENSSRHT00000088538.1">
    <property type="protein sequence ID" value="ENSSRHP00000086213.1"/>
    <property type="gene ID" value="ENSSRHG00000042640.1"/>
</dbReference>
<evidence type="ECO:0000256" key="1">
    <source>
        <dbReference type="ARBA" id="ARBA00009147"/>
    </source>
</evidence>
<evidence type="ECO:0000256" key="3">
    <source>
        <dbReference type="ARBA" id="ARBA00022737"/>
    </source>
</evidence>
<reference evidence="7" key="1">
    <citation type="submission" date="2025-08" db="UniProtKB">
        <authorList>
            <consortium name="Ensembl"/>
        </authorList>
    </citation>
    <scope>IDENTIFICATION</scope>
</reference>
<proteinExistence type="inferred from homology"/>
<reference evidence="7" key="2">
    <citation type="submission" date="2025-09" db="UniProtKB">
        <authorList>
            <consortium name="Ensembl"/>
        </authorList>
    </citation>
    <scope>IDENTIFICATION</scope>
</reference>
<dbReference type="GO" id="GO:1903136">
    <property type="term" value="F:cuprous ion binding"/>
    <property type="evidence" value="ECO:0007669"/>
    <property type="project" value="TreeGrafter"/>
</dbReference>
<dbReference type="InterPro" id="IPR002462">
    <property type="entry name" value="Synuclein_gamma"/>
</dbReference>
<dbReference type="PRINTS" id="PR01214">
    <property type="entry name" value="GSYNUCLEIN"/>
</dbReference>
<dbReference type="GO" id="GO:0043679">
    <property type="term" value="C:axon terminus"/>
    <property type="evidence" value="ECO:0007669"/>
    <property type="project" value="TreeGrafter"/>
</dbReference>
<dbReference type="GO" id="GO:0048488">
    <property type="term" value="P:synaptic vesicle endocytosis"/>
    <property type="evidence" value="ECO:0007669"/>
    <property type="project" value="TreeGrafter"/>
</dbReference>
<keyword evidence="3" id="KW-0677">Repeat</keyword>
<name>A0A673M6N9_9TELE</name>